<dbReference type="EMBL" id="CP003876">
    <property type="protein sequence ID" value="AFU02726.1"/>
    <property type="molecule type" value="Genomic_DNA"/>
</dbReference>
<reference evidence="1 2" key="1">
    <citation type="journal article" date="2012" name="J. Bacteriol.">
        <title>Complete genome sequence of Nocardia brasiliensis HUJEG-1.</title>
        <authorList>
            <person name="Vera-Cabrera L."/>
            <person name="Ortiz-Lopez R."/>
            <person name="Elizondo-Gonzalez R."/>
            <person name="Perez-Maya A.A."/>
            <person name="Ocampo-Candiani J."/>
        </authorList>
    </citation>
    <scope>NUCLEOTIDE SEQUENCE [LARGE SCALE GENOMIC DNA]</scope>
    <source>
        <strain evidence="2">ATCC 700358</strain>
    </source>
</reference>
<sequence length="224" mass="23106">MTTSVTAEAAMRWLHDEGLARLAGTGGGTAEALCAFTIEVATGTVIGYPVVGAGPGADVLTLAADALPAPQPSVGRLVIVGRTFAESILVVDLATVPSIAIDGAVPEATARAWVLQLLLNPQVTITTNSGAIGGAGLPRCSHTFIPGGGATIVNVDDKRLPVTAIRLSPAENGPDYADIAADGTGELYLGPRCWRLQQALLVDDEKWRSLAATLEQEQEQEQTA</sequence>
<evidence type="ECO:0000313" key="2">
    <source>
        <dbReference type="Proteomes" id="UP000006304"/>
    </source>
</evidence>
<dbReference type="STRING" id="1133849.O3I_023855"/>
<dbReference type="Proteomes" id="UP000006304">
    <property type="component" value="Chromosome"/>
</dbReference>
<evidence type="ECO:0000313" key="1">
    <source>
        <dbReference type="EMBL" id="AFU02726.1"/>
    </source>
</evidence>
<proteinExistence type="predicted"/>
<dbReference type="RefSeq" id="WP_014985581.1">
    <property type="nucleotide sequence ID" value="NC_018681.1"/>
</dbReference>
<dbReference type="AlphaFoldDB" id="K0F5E1"/>
<protein>
    <submittedName>
        <fullName evidence="1">Uncharacterized protein</fullName>
    </submittedName>
</protein>
<dbReference type="HOGENOM" id="CLU_1233967_0_0_11"/>
<name>K0F5E1_NOCB7</name>
<gene>
    <name evidence="1" type="ORF">O3I_023855</name>
</gene>
<accession>K0F5E1</accession>
<organism evidence="1 2">
    <name type="scientific">Nocardia brasiliensis (strain ATCC 700358 / HUJEG-1)</name>
    <dbReference type="NCBI Taxonomy" id="1133849"/>
    <lineage>
        <taxon>Bacteria</taxon>
        <taxon>Bacillati</taxon>
        <taxon>Actinomycetota</taxon>
        <taxon>Actinomycetes</taxon>
        <taxon>Mycobacteriales</taxon>
        <taxon>Nocardiaceae</taxon>
        <taxon>Nocardia</taxon>
    </lineage>
</organism>
<dbReference type="eggNOG" id="ENOG5031E36">
    <property type="taxonomic scope" value="Bacteria"/>
</dbReference>
<keyword evidence="2" id="KW-1185">Reference proteome</keyword>
<dbReference type="KEGG" id="nbr:O3I_023855"/>